<dbReference type="Proteomes" id="UP000485058">
    <property type="component" value="Unassembled WGS sequence"/>
</dbReference>
<evidence type="ECO:0000313" key="2">
    <source>
        <dbReference type="Proteomes" id="UP000485058"/>
    </source>
</evidence>
<dbReference type="AlphaFoldDB" id="A0A6A0A7J7"/>
<sequence length="79" mass="8655">HAPKICVPEDLQLAPGELSSVDRTSGTLSTDVFRCFGCTKPECQSSEGCAENTWRFTSDGYLREVLTARVYDVAVQTPL</sequence>
<name>A0A6A0A7J7_HAELA</name>
<proteinExistence type="predicted"/>
<feature type="non-terminal residue" evidence="1">
    <location>
        <position position="79"/>
    </location>
</feature>
<comment type="caution">
    <text evidence="1">The sequence shown here is derived from an EMBL/GenBank/DDBJ whole genome shotgun (WGS) entry which is preliminary data.</text>
</comment>
<feature type="non-terminal residue" evidence="1">
    <location>
        <position position="1"/>
    </location>
</feature>
<dbReference type="EMBL" id="BLLF01003946">
    <property type="protein sequence ID" value="GFH28590.1"/>
    <property type="molecule type" value="Genomic_DNA"/>
</dbReference>
<reference evidence="1 2" key="1">
    <citation type="submission" date="2020-02" db="EMBL/GenBank/DDBJ databases">
        <title>Draft genome sequence of Haematococcus lacustris strain NIES-144.</title>
        <authorList>
            <person name="Morimoto D."/>
            <person name="Nakagawa S."/>
            <person name="Yoshida T."/>
            <person name="Sawayama S."/>
        </authorList>
    </citation>
    <scope>NUCLEOTIDE SEQUENCE [LARGE SCALE GENOMIC DNA]</scope>
    <source>
        <strain evidence="1 2">NIES-144</strain>
    </source>
</reference>
<evidence type="ECO:0000313" key="1">
    <source>
        <dbReference type="EMBL" id="GFH28590.1"/>
    </source>
</evidence>
<gene>
    <name evidence="1" type="ORF">HaLaN_27106</name>
</gene>
<protein>
    <submittedName>
        <fullName evidence="1">Threonine deaminase</fullName>
    </submittedName>
</protein>
<keyword evidence="2" id="KW-1185">Reference proteome</keyword>
<organism evidence="1 2">
    <name type="scientific">Haematococcus lacustris</name>
    <name type="common">Green alga</name>
    <name type="synonym">Haematococcus pluvialis</name>
    <dbReference type="NCBI Taxonomy" id="44745"/>
    <lineage>
        <taxon>Eukaryota</taxon>
        <taxon>Viridiplantae</taxon>
        <taxon>Chlorophyta</taxon>
        <taxon>core chlorophytes</taxon>
        <taxon>Chlorophyceae</taxon>
        <taxon>CS clade</taxon>
        <taxon>Chlamydomonadales</taxon>
        <taxon>Haematococcaceae</taxon>
        <taxon>Haematococcus</taxon>
    </lineage>
</organism>
<accession>A0A6A0A7J7</accession>